<evidence type="ECO:0000256" key="2">
    <source>
        <dbReference type="ARBA" id="ARBA00022448"/>
    </source>
</evidence>
<dbReference type="Proteomes" id="UP000801492">
    <property type="component" value="Unassembled WGS sequence"/>
</dbReference>
<proteinExistence type="inferred from homology"/>
<keyword evidence="3 9" id="KW-0138">CF(0)</keyword>
<feature type="region of interest" description="Disordered" evidence="10">
    <location>
        <begin position="1"/>
        <end position="31"/>
    </location>
</feature>
<evidence type="ECO:0000256" key="4">
    <source>
        <dbReference type="ARBA" id="ARBA00022781"/>
    </source>
</evidence>
<dbReference type="OrthoDB" id="67388at2759"/>
<evidence type="ECO:0000313" key="11">
    <source>
        <dbReference type="EMBL" id="KAF2894377.1"/>
    </source>
</evidence>
<comment type="similarity">
    <text evidence="1 9">Belongs to the eukaryotic ATPase B chain family.</text>
</comment>
<comment type="subunit">
    <text evidence="9">F-type ATPases have 2 components, CF(1) - the catalytic core - and CF(0) - the membrane proton channel. CF(1) and CF(0) have multiple subunits.</text>
</comment>
<keyword evidence="6 9" id="KW-0406">Ion transport</keyword>
<dbReference type="InterPro" id="IPR008688">
    <property type="entry name" value="ATP_synth_Bsub_B/MI25"/>
</dbReference>
<dbReference type="GO" id="GO:0046933">
    <property type="term" value="F:proton-transporting ATP synthase activity, rotational mechanism"/>
    <property type="evidence" value="ECO:0007669"/>
    <property type="project" value="TreeGrafter"/>
</dbReference>
<evidence type="ECO:0000256" key="5">
    <source>
        <dbReference type="ARBA" id="ARBA00022792"/>
    </source>
</evidence>
<comment type="function">
    <text evidence="9">Subunit b, of the mitochondrial membrane ATP synthase complex (F(1)F(0) ATP synthase or Complex V) that produces ATP from ADP in the presence of a proton gradient across the membrane which is generated by electron transport complexes of the respiratory chain. ATP synthase complex consist of a soluble F(1) head domain - the catalytic core - and a membrane F(1) domain - the membrane proton channel. These two domains are linked by a central stalk rotating inside the F(1) region and a stationary peripheral stalk. During catalysis, ATP synthesis in the catalytic domain of F(1) is coupled via a rotary mechanism of the central stalk subunits to proton translocation. In vivo, can only synthesize ATP although its ATP hydrolase activity can be activated artificially in vitro. Part of the complex F(0) domain. Part of the complex F(0) domain and the peripheric stalk, which acts as a stator to hold the catalytic alpha(3)beta(3) subcomplex and subunit a/ATP6 static relative to the rotary elements.</text>
</comment>
<dbReference type="GO" id="GO:0045259">
    <property type="term" value="C:proton-transporting ATP synthase complex"/>
    <property type="evidence" value="ECO:0007669"/>
    <property type="project" value="UniProtKB-KW"/>
</dbReference>
<evidence type="ECO:0000256" key="1">
    <source>
        <dbReference type="ARBA" id="ARBA00007479"/>
    </source>
</evidence>
<evidence type="ECO:0000256" key="10">
    <source>
        <dbReference type="SAM" id="MobiDB-lite"/>
    </source>
</evidence>
<evidence type="ECO:0000256" key="7">
    <source>
        <dbReference type="ARBA" id="ARBA00023128"/>
    </source>
</evidence>
<dbReference type="EMBL" id="VTPC01007054">
    <property type="protein sequence ID" value="KAF2894377.1"/>
    <property type="molecule type" value="Genomic_DNA"/>
</dbReference>
<dbReference type="AlphaFoldDB" id="A0A8K0CZU9"/>
<comment type="subcellular location">
    <subcellularLocation>
        <location evidence="9">Mitochondrion</location>
    </subcellularLocation>
    <subcellularLocation>
        <location evidence="9">Mitochondrion inner membrane</location>
    </subcellularLocation>
</comment>
<feature type="compositionally biased region" description="Low complexity" evidence="10">
    <location>
        <begin position="14"/>
        <end position="28"/>
    </location>
</feature>
<evidence type="ECO:0000256" key="9">
    <source>
        <dbReference type="RuleBase" id="RU368017"/>
    </source>
</evidence>
<comment type="caution">
    <text evidence="11">The sequence shown here is derived from an EMBL/GenBank/DDBJ whole genome shotgun (WGS) entry which is preliminary data.</text>
</comment>
<accession>A0A8K0CZU9</accession>
<sequence>MKAYSSGCKTDTGTTSSASPPSTPAATPNRLIRQEPGPVRLGFIPDEWFTFFFKKTGVSGAGTFAFTFTIFLMSKEILVMEHEYYGGLSVAILCIAATKKIGPMIAQLIDKEIDEYERTWTDVRNNEVNSLESLVTHEQKLQWSSEGQLLLIAAKRENVALQLEAAYRERLMTAYRETRKRLDYCVSREVVEAAIARRHMASWVIKEVSKDITDKIQAETLSKCFEDLAKLAKTFEGLKNPSGSDSSKK</sequence>
<evidence type="ECO:0000313" key="12">
    <source>
        <dbReference type="Proteomes" id="UP000801492"/>
    </source>
</evidence>
<evidence type="ECO:0000256" key="3">
    <source>
        <dbReference type="ARBA" id="ARBA00022547"/>
    </source>
</evidence>
<keyword evidence="8 9" id="KW-0472">Membrane</keyword>
<keyword evidence="7 9" id="KW-0496">Mitochondrion</keyword>
<protein>
    <recommendedName>
        <fullName evidence="9">ATP synthase subunit b</fullName>
    </recommendedName>
</protein>
<reference evidence="11" key="1">
    <citation type="submission" date="2019-08" db="EMBL/GenBank/DDBJ databases">
        <title>The genome of the North American firefly Photinus pyralis.</title>
        <authorList>
            <consortium name="Photinus pyralis genome working group"/>
            <person name="Fallon T.R."/>
            <person name="Sander Lower S.E."/>
            <person name="Weng J.-K."/>
        </authorList>
    </citation>
    <scope>NUCLEOTIDE SEQUENCE</scope>
    <source>
        <strain evidence="11">TRF0915ILg1</strain>
        <tissue evidence="11">Whole body</tissue>
    </source>
</reference>
<keyword evidence="5 9" id="KW-0999">Mitochondrion inner membrane</keyword>
<keyword evidence="2 9" id="KW-0813">Transport</keyword>
<gene>
    <name evidence="11" type="ORF">ILUMI_11790</name>
</gene>
<name>A0A8K0CZU9_IGNLU</name>
<organism evidence="11 12">
    <name type="scientific">Ignelater luminosus</name>
    <name type="common">Cucubano</name>
    <name type="synonym">Pyrophorus luminosus</name>
    <dbReference type="NCBI Taxonomy" id="2038154"/>
    <lineage>
        <taxon>Eukaryota</taxon>
        <taxon>Metazoa</taxon>
        <taxon>Ecdysozoa</taxon>
        <taxon>Arthropoda</taxon>
        <taxon>Hexapoda</taxon>
        <taxon>Insecta</taxon>
        <taxon>Pterygota</taxon>
        <taxon>Neoptera</taxon>
        <taxon>Endopterygota</taxon>
        <taxon>Coleoptera</taxon>
        <taxon>Polyphaga</taxon>
        <taxon>Elateriformia</taxon>
        <taxon>Elateroidea</taxon>
        <taxon>Elateridae</taxon>
        <taxon>Agrypninae</taxon>
        <taxon>Pyrophorini</taxon>
        <taxon>Ignelater</taxon>
    </lineage>
</organism>
<keyword evidence="4 9" id="KW-0375">Hydrogen ion transport</keyword>
<dbReference type="PANTHER" id="PTHR12733:SF3">
    <property type="entry name" value="ATP SYNTHASE F(0) COMPLEX SUBUNIT B1, MITOCHONDRIAL"/>
    <property type="match status" value="1"/>
</dbReference>
<dbReference type="GO" id="GO:0005743">
    <property type="term" value="C:mitochondrial inner membrane"/>
    <property type="evidence" value="ECO:0007669"/>
    <property type="project" value="UniProtKB-SubCell"/>
</dbReference>
<dbReference type="InterPro" id="IPR013837">
    <property type="entry name" value="ATP_synth_F0_suB"/>
</dbReference>
<evidence type="ECO:0000256" key="8">
    <source>
        <dbReference type="ARBA" id="ARBA00023136"/>
    </source>
</evidence>
<dbReference type="Pfam" id="PF05405">
    <property type="entry name" value="Mt_ATP-synt_B"/>
    <property type="match status" value="1"/>
</dbReference>
<evidence type="ECO:0000256" key="6">
    <source>
        <dbReference type="ARBA" id="ARBA00023065"/>
    </source>
</evidence>
<keyword evidence="12" id="KW-1185">Reference proteome</keyword>
<dbReference type="SUPFAM" id="SSF161060">
    <property type="entry name" value="ATP synthase B chain-like"/>
    <property type="match status" value="1"/>
</dbReference>
<dbReference type="Gene3D" id="1.20.5.2210">
    <property type="match status" value="1"/>
</dbReference>
<dbReference type="PANTHER" id="PTHR12733">
    <property type="entry name" value="MITOCHONDRIAL ATP SYNTHASE B CHAIN"/>
    <property type="match status" value="1"/>
</dbReference>